<evidence type="ECO:0008006" key="3">
    <source>
        <dbReference type="Google" id="ProtNLM"/>
    </source>
</evidence>
<protein>
    <recommendedName>
        <fullName evidence="3">IS110 family transposase</fullName>
    </recommendedName>
</protein>
<comment type="caution">
    <text evidence="1">The sequence shown here is derived from an EMBL/GenBank/DDBJ whole genome shotgun (WGS) entry which is preliminary data.</text>
</comment>
<reference evidence="2" key="1">
    <citation type="journal article" date="2019" name="Int. J. Syst. Evol. Microbiol.">
        <title>The Global Catalogue of Microorganisms (GCM) 10K type strain sequencing project: providing services to taxonomists for standard genome sequencing and annotation.</title>
        <authorList>
            <consortium name="The Broad Institute Genomics Platform"/>
            <consortium name="The Broad Institute Genome Sequencing Center for Infectious Disease"/>
            <person name="Wu L."/>
            <person name="Ma J."/>
        </authorList>
    </citation>
    <scope>NUCLEOTIDE SEQUENCE [LARGE SCALE GENOMIC DNA]</scope>
    <source>
        <strain evidence="2">CGMCC 1.3240</strain>
    </source>
</reference>
<dbReference type="RefSeq" id="WP_379189180.1">
    <property type="nucleotide sequence ID" value="NZ_JBHSOW010000058.1"/>
</dbReference>
<gene>
    <name evidence="1" type="ORF">ACFPYJ_16090</name>
</gene>
<evidence type="ECO:0000313" key="2">
    <source>
        <dbReference type="Proteomes" id="UP001596047"/>
    </source>
</evidence>
<evidence type="ECO:0000313" key="1">
    <source>
        <dbReference type="EMBL" id="MFC5650618.1"/>
    </source>
</evidence>
<proteinExistence type="predicted"/>
<dbReference type="EMBL" id="JBHSOW010000058">
    <property type="protein sequence ID" value="MFC5650618.1"/>
    <property type="molecule type" value="Genomic_DNA"/>
</dbReference>
<accession>A0ABW0VYS0</accession>
<sequence>MKKQQSIFKLIGKLARILVGIVQRGETFTPEKTVLTWTEAA</sequence>
<organism evidence="1 2">
    <name type="scientific">Paenibacillus solisilvae</name>
    <dbReference type="NCBI Taxonomy" id="2486751"/>
    <lineage>
        <taxon>Bacteria</taxon>
        <taxon>Bacillati</taxon>
        <taxon>Bacillota</taxon>
        <taxon>Bacilli</taxon>
        <taxon>Bacillales</taxon>
        <taxon>Paenibacillaceae</taxon>
        <taxon>Paenibacillus</taxon>
    </lineage>
</organism>
<name>A0ABW0VYS0_9BACL</name>
<keyword evidence="2" id="KW-1185">Reference proteome</keyword>
<dbReference type="Proteomes" id="UP001596047">
    <property type="component" value="Unassembled WGS sequence"/>
</dbReference>